<reference evidence="6 7" key="1">
    <citation type="submission" date="2018-09" db="EMBL/GenBank/DDBJ databases">
        <title>Isolation, diversity and antifungal activity of actinobacteria from wheat.</title>
        <authorList>
            <person name="Han C."/>
        </authorList>
    </citation>
    <scope>NUCLEOTIDE SEQUENCE [LARGE SCALE GENOMIC DNA]</scope>
    <source>
        <strain evidence="6 7">NEAU-YY265</strain>
    </source>
</reference>
<evidence type="ECO:0000313" key="6">
    <source>
        <dbReference type="EMBL" id="RIQ20386.1"/>
    </source>
</evidence>
<dbReference type="RefSeq" id="WP_119661243.1">
    <property type="nucleotide sequence ID" value="NZ_QUAL01000171.1"/>
</dbReference>
<dbReference type="Gene3D" id="3.30.9.10">
    <property type="entry name" value="D-Amino Acid Oxidase, subunit A, domain 2"/>
    <property type="match status" value="1"/>
</dbReference>
<dbReference type="NCBIfam" id="NF008425">
    <property type="entry name" value="PRK11259.1"/>
    <property type="match status" value="1"/>
</dbReference>
<gene>
    <name evidence="6" type="ORF">DY240_18125</name>
</gene>
<keyword evidence="7" id="KW-1185">Reference proteome</keyword>
<dbReference type="PANTHER" id="PTHR10961:SF7">
    <property type="entry name" value="FAD DEPENDENT OXIDOREDUCTASE DOMAIN-CONTAINING PROTEIN"/>
    <property type="match status" value="1"/>
</dbReference>
<dbReference type="GO" id="GO:0008115">
    <property type="term" value="F:sarcosine oxidase activity"/>
    <property type="evidence" value="ECO:0007669"/>
    <property type="project" value="TreeGrafter"/>
</dbReference>
<evidence type="ECO:0000256" key="4">
    <source>
        <dbReference type="ARBA" id="ARBA00023002"/>
    </source>
</evidence>
<evidence type="ECO:0000256" key="3">
    <source>
        <dbReference type="ARBA" id="ARBA00022827"/>
    </source>
</evidence>
<dbReference type="SUPFAM" id="SSF51905">
    <property type="entry name" value="FAD/NAD(P)-binding domain"/>
    <property type="match status" value="1"/>
</dbReference>
<evidence type="ECO:0000313" key="7">
    <source>
        <dbReference type="Proteomes" id="UP000284057"/>
    </source>
</evidence>
<dbReference type="InterPro" id="IPR045170">
    <property type="entry name" value="MTOX"/>
</dbReference>
<dbReference type="Proteomes" id="UP000284057">
    <property type="component" value="Unassembled WGS sequence"/>
</dbReference>
<protein>
    <submittedName>
        <fullName evidence="6">N-methyl-L-tryptophan oxidase</fullName>
    </submittedName>
</protein>
<name>A0A418KN42_9ACTN</name>
<dbReference type="Gene3D" id="3.50.50.60">
    <property type="entry name" value="FAD/NAD(P)-binding domain"/>
    <property type="match status" value="1"/>
</dbReference>
<accession>A0A418KN42</accession>
<dbReference type="InterPro" id="IPR036188">
    <property type="entry name" value="FAD/NAD-bd_sf"/>
</dbReference>
<feature type="domain" description="FAD dependent oxidoreductase" evidence="5">
    <location>
        <begin position="6"/>
        <end position="362"/>
    </location>
</feature>
<dbReference type="SUPFAM" id="SSF54373">
    <property type="entry name" value="FAD-linked reductases, C-terminal domain"/>
    <property type="match status" value="1"/>
</dbReference>
<comment type="cofactor">
    <cofactor evidence="1">
        <name>FAD</name>
        <dbReference type="ChEBI" id="CHEBI:57692"/>
    </cofactor>
</comment>
<sequence>MKTTYDHIVIGAGAIGSAAAYRLAAAGHADVLVLEQYELGHTHGASEDHSRIIRHAYHSTVYTALTPAAYAAWDEVEAETGLQLVFRVGGLDLAVAGTPGERELNTYEASLAPLAGTGVTWERLDAAEVRSRWPQWRIGDDVVGLFQPDGGILDVRRATAAHIALARARGVEFAPGTTVLGLTSTDTHVTVSTSRGEFTAGSVVLCAASWTPRLLPGLGVDWPITLSQEQVSYFATPNLRDFAPDRFPMWIWHGEPFFYGFPVYGEVAVKAARDLSGRFVTQQTRSDVPDPAETELVAAFLRDRLPGAAGPELVSKTCVYDLPPDREFVLDHVPGHPRVVAFIGAGHAAKFASLLGRILADLATTGATEYPIDAFRADRPALTDPAFIPSYRLTAPAP</sequence>
<evidence type="ECO:0000259" key="5">
    <source>
        <dbReference type="Pfam" id="PF01266"/>
    </source>
</evidence>
<evidence type="ECO:0000256" key="2">
    <source>
        <dbReference type="ARBA" id="ARBA00022630"/>
    </source>
</evidence>
<dbReference type="EMBL" id="QUAL01000171">
    <property type="protein sequence ID" value="RIQ20386.1"/>
    <property type="molecule type" value="Genomic_DNA"/>
</dbReference>
<dbReference type="AlphaFoldDB" id="A0A418KN42"/>
<keyword evidence="3" id="KW-0274">FAD</keyword>
<evidence type="ECO:0000256" key="1">
    <source>
        <dbReference type="ARBA" id="ARBA00001974"/>
    </source>
</evidence>
<comment type="caution">
    <text evidence="6">The sequence shown here is derived from an EMBL/GenBank/DDBJ whole genome shotgun (WGS) entry which is preliminary data.</text>
</comment>
<keyword evidence="2" id="KW-0285">Flavoprotein</keyword>
<proteinExistence type="predicted"/>
<organism evidence="6 7">
    <name type="scientific">Jiangella rhizosphaerae</name>
    <dbReference type="NCBI Taxonomy" id="2293569"/>
    <lineage>
        <taxon>Bacteria</taxon>
        <taxon>Bacillati</taxon>
        <taxon>Actinomycetota</taxon>
        <taxon>Actinomycetes</taxon>
        <taxon>Jiangellales</taxon>
        <taxon>Jiangellaceae</taxon>
        <taxon>Jiangella</taxon>
    </lineage>
</organism>
<keyword evidence="4" id="KW-0560">Oxidoreductase</keyword>
<dbReference type="GO" id="GO:0050660">
    <property type="term" value="F:flavin adenine dinucleotide binding"/>
    <property type="evidence" value="ECO:0007669"/>
    <property type="project" value="InterPro"/>
</dbReference>
<dbReference type="Pfam" id="PF01266">
    <property type="entry name" value="DAO"/>
    <property type="match status" value="1"/>
</dbReference>
<dbReference type="PANTHER" id="PTHR10961">
    <property type="entry name" value="PEROXISOMAL SARCOSINE OXIDASE"/>
    <property type="match status" value="1"/>
</dbReference>
<dbReference type="InterPro" id="IPR006076">
    <property type="entry name" value="FAD-dep_OxRdtase"/>
</dbReference>
<dbReference type="OrthoDB" id="9806257at2"/>